<evidence type="ECO:0000256" key="1">
    <source>
        <dbReference type="ARBA" id="ARBA00022723"/>
    </source>
</evidence>
<dbReference type="PROSITE" id="PS50950">
    <property type="entry name" value="ZF_THAP"/>
    <property type="match status" value="1"/>
</dbReference>
<dbReference type="Gene3D" id="6.20.210.20">
    <property type="entry name" value="THAP domain"/>
    <property type="match status" value="1"/>
</dbReference>
<keyword evidence="2 5" id="KW-0863">Zinc-finger</keyword>
<organism evidence="8 9">
    <name type="scientific">Cimex lectularius</name>
    <name type="common">Bed bug</name>
    <name type="synonym">Acanthia lectularia</name>
    <dbReference type="NCBI Taxonomy" id="79782"/>
    <lineage>
        <taxon>Eukaryota</taxon>
        <taxon>Metazoa</taxon>
        <taxon>Ecdysozoa</taxon>
        <taxon>Arthropoda</taxon>
        <taxon>Hexapoda</taxon>
        <taxon>Insecta</taxon>
        <taxon>Pterygota</taxon>
        <taxon>Neoptera</taxon>
        <taxon>Paraneoptera</taxon>
        <taxon>Hemiptera</taxon>
        <taxon>Heteroptera</taxon>
        <taxon>Panheteroptera</taxon>
        <taxon>Cimicomorpha</taxon>
        <taxon>Cimicidae</taxon>
        <taxon>Cimex</taxon>
    </lineage>
</organism>
<keyword evidence="4 5" id="KW-0238">DNA-binding</keyword>
<proteinExistence type="predicted"/>
<dbReference type="InterPro" id="IPR026516">
    <property type="entry name" value="THAP1/10"/>
</dbReference>
<evidence type="ECO:0000313" key="8">
    <source>
        <dbReference type="EnsemblMetazoa" id="XP_014241364.1"/>
    </source>
</evidence>
<dbReference type="EnsemblMetazoa" id="XM_014385878.2">
    <property type="protein sequence ID" value="XP_014241364.1"/>
    <property type="gene ID" value="LOC106662072"/>
</dbReference>
<feature type="region of interest" description="Disordered" evidence="6">
    <location>
        <begin position="113"/>
        <end position="182"/>
    </location>
</feature>
<dbReference type="OrthoDB" id="6601865at2759"/>
<keyword evidence="9" id="KW-1185">Reference proteome</keyword>
<dbReference type="SUPFAM" id="SSF57716">
    <property type="entry name" value="Glucocorticoid receptor-like (DNA-binding domain)"/>
    <property type="match status" value="1"/>
</dbReference>
<feature type="compositionally biased region" description="Acidic residues" evidence="6">
    <location>
        <begin position="155"/>
        <end position="165"/>
    </location>
</feature>
<evidence type="ECO:0000256" key="6">
    <source>
        <dbReference type="SAM" id="MobiDB-lite"/>
    </source>
</evidence>
<evidence type="ECO:0000256" key="2">
    <source>
        <dbReference type="ARBA" id="ARBA00022771"/>
    </source>
</evidence>
<dbReference type="RefSeq" id="XP_014241364.1">
    <property type="nucleotide sequence ID" value="XM_014385878.2"/>
</dbReference>
<dbReference type="PANTHER" id="PTHR46600">
    <property type="entry name" value="THAP DOMAIN-CONTAINING"/>
    <property type="match status" value="1"/>
</dbReference>
<dbReference type="GO" id="GO:0008270">
    <property type="term" value="F:zinc ion binding"/>
    <property type="evidence" value="ECO:0007669"/>
    <property type="project" value="UniProtKB-KW"/>
</dbReference>
<dbReference type="GO" id="GO:0043565">
    <property type="term" value="F:sequence-specific DNA binding"/>
    <property type="evidence" value="ECO:0007669"/>
    <property type="project" value="InterPro"/>
</dbReference>
<keyword evidence="1" id="KW-0479">Metal-binding</keyword>
<evidence type="ECO:0000259" key="7">
    <source>
        <dbReference type="PROSITE" id="PS50950"/>
    </source>
</evidence>
<evidence type="ECO:0000313" key="9">
    <source>
        <dbReference type="Proteomes" id="UP000494040"/>
    </source>
</evidence>
<name>A0A8I6TDB5_CIMLE</name>
<feature type="domain" description="THAP-type" evidence="7">
    <location>
        <begin position="1"/>
        <end position="102"/>
    </location>
</feature>
<dbReference type="SMART" id="SM00980">
    <property type="entry name" value="THAP"/>
    <property type="match status" value="1"/>
</dbReference>
<feature type="compositionally biased region" description="Basic residues" evidence="6">
    <location>
        <begin position="137"/>
        <end position="150"/>
    </location>
</feature>
<dbReference type="InterPro" id="IPR038441">
    <property type="entry name" value="THAP_Znf_sf"/>
</dbReference>
<dbReference type="KEGG" id="clec:106662072"/>
<evidence type="ECO:0000256" key="4">
    <source>
        <dbReference type="ARBA" id="ARBA00023125"/>
    </source>
</evidence>
<dbReference type="Proteomes" id="UP000494040">
    <property type="component" value="Unassembled WGS sequence"/>
</dbReference>
<dbReference type="Pfam" id="PF05485">
    <property type="entry name" value="THAP"/>
    <property type="match status" value="1"/>
</dbReference>
<evidence type="ECO:0000256" key="3">
    <source>
        <dbReference type="ARBA" id="ARBA00022833"/>
    </source>
</evidence>
<dbReference type="PANTHER" id="PTHR46600:SF11">
    <property type="entry name" value="THAP DOMAIN-CONTAINING PROTEIN 10"/>
    <property type="match status" value="1"/>
</dbReference>
<protein>
    <recommendedName>
        <fullName evidence="7">THAP-type domain-containing protein</fullName>
    </recommendedName>
</protein>
<evidence type="ECO:0000256" key="5">
    <source>
        <dbReference type="PROSITE-ProRule" id="PRU00309"/>
    </source>
</evidence>
<keyword evidence="3" id="KW-0862">Zinc</keyword>
<sequence>MPRICCVPGCRTNYSRKPADKSPHVNTFVFPRDPIRRQIWLSIINTAWGGELELKSYSCICIKHFKDDFVQWETSAVRDDGSVLTLKRTKPKLTSAAYPSIFYSETTKLKGMNPPVYSKEDYQESSSGDNFNLPDKRRTKRKRKQTRKKSKTYDESSDEQSEDISIDMSSGESSDPQVRARPVKRKLEHVAFELEDDLDALEEAQDEGTSLGEFVAHVMRSLSTKMLRNKLKRAVLQLLIDTSEEDTLKTSEN</sequence>
<dbReference type="AlphaFoldDB" id="A0A8I6TDB5"/>
<accession>A0A8I6TDB5</accession>
<dbReference type="InterPro" id="IPR006612">
    <property type="entry name" value="THAP_Znf"/>
</dbReference>
<dbReference type="GeneID" id="106662072"/>
<reference evidence="8" key="1">
    <citation type="submission" date="2022-01" db="UniProtKB">
        <authorList>
            <consortium name="EnsemblMetazoa"/>
        </authorList>
    </citation>
    <scope>IDENTIFICATION</scope>
</reference>